<dbReference type="GO" id="GO:0005829">
    <property type="term" value="C:cytosol"/>
    <property type="evidence" value="ECO:0007669"/>
    <property type="project" value="TreeGrafter"/>
</dbReference>
<evidence type="ECO:0000313" key="3">
    <source>
        <dbReference type="Proteomes" id="UP000678393"/>
    </source>
</evidence>
<feature type="signal peptide" evidence="1">
    <location>
        <begin position="1"/>
        <end position="30"/>
    </location>
</feature>
<keyword evidence="1" id="KW-0732">Signal</keyword>
<reference evidence="2" key="1">
    <citation type="submission" date="2021-04" db="EMBL/GenBank/DDBJ databases">
        <authorList>
            <consortium name="Molecular Ecology Group"/>
        </authorList>
    </citation>
    <scope>NUCLEOTIDE SEQUENCE</scope>
</reference>
<protein>
    <submittedName>
        <fullName evidence="2">Uncharacterized protein</fullName>
    </submittedName>
</protein>
<gene>
    <name evidence="2" type="ORF">CUNI_LOCUS127</name>
</gene>
<dbReference type="EMBL" id="CAJHNH020000009">
    <property type="protein sequence ID" value="CAG5114569.1"/>
    <property type="molecule type" value="Genomic_DNA"/>
</dbReference>
<proteinExistence type="predicted"/>
<organism evidence="2 3">
    <name type="scientific">Candidula unifasciata</name>
    <dbReference type="NCBI Taxonomy" id="100452"/>
    <lineage>
        <taxon>Eukaryota</taxon>
        <taxon>Metazoa</taxon>
        <taxon>Spiralia</taxon>
        <taxon>Lophotrochozoa</taxon>
        <taxon>Mollusca</taxon>
        <taxon>Gastropoda</taxon>
        <taxon>Heterobranchia</taxon>
        <taxon>Euthyneura</taxon>
        <taxon>Panpulmonata</taxon>
        <taxon>Eupulmonata</taxon>
        <taxon>Stylommatophora</taxon>
        <taxon>Helicina</taxon>
        <taxon>Helicoidea</taxon>
        <taxon>Geomitridae</taxon>
        <taxon>Candidula</taxon>
    </lineage>
</organism>
<feature type="chain" id="PRO_5035915384" evidence="1">
    <location>
        <begin position="31"/>
        <end position="373"/>
    </location>
</feature>
<dbReference type="InterPro" id="IPR031751">
    <property type="entry name" value="DUF4735"/>
</dbReference>
<sequence>MRSTQARRLSLSISAFAVVLLASVCPCLLCQTDVKETDLYKALLNDVMSALLKTVDFFGSNYQYVNIDAVFGMRQCQGSLIGVLEDCEQNKLVCPQELRQEIASMIERLNDTTRQANVYTEGQNEVRFSVFKELMQKPFVVKYIPENISSVVEVSVPFSVYKGEQGDACLVNLMGFELLGGAVPRCTVSDTCRWFMTRDGSGYYYLTHQLLYLMIAEQVGCESKLEQEILRNTGVTTRDFQRHLCEKIYCNIRNLSLNGTVDSEMQDLFLEEIAFCGMLGFQNFFNESWIPLILDWQTPQGCFTSPEARDKLQKLATQGRTKFIAIQKLFEHAKFRSKRTEQLMLDGCLSHKTGVAIAAMGAYIRYLVSRVYG</sequence>
<dbReference type="GO" id="GO:0016020">
    <property type="term" value="C:membrane"/>
    <property type="evidence" value="ECO:0007669"/>
    <property type="project" value="TreeGrafter"/>
</dbReference>
<accession>A0A8S3YBA7</accession>
<keyword evidence="3" id="KW-1185">Reference proteome</keyword>
<comment type="caution">
    <text evidence="2">The sequence shown here is derived from an EMBL/GenBank/DDBJ whole genome shotgun (WGS) entry which is preliminary data.</text>
</comment>
<dbReference type="AlphaFoldDB" id="A0A8S3YBA7"/>
<name>A0A8S3YBA7_9EUPU</name>
<evidence type="ECO:0000256" key="1">
    <source>
        <dbReference type="SAM" id="SignalP"/>
    </source>
</evidence>
<dbReference type="PANTHER" id="PTHR33539:SF1">
    <property type="entry name" value="UPF0764 PROTEIN C16ORF89"/>
    <property type="match status" value="1"/>
</dbReference>
<dbReference type="OrthoDB" id="5949187at2759"/>
<evidence type="ECO:0000313" key="2">
    <source>
        <dbReference type="EMBL" id="CAG5114569.1"/>
    </source>
</evidence>
<dbReference type="Pfam" id="PF15882">
    <property type="entry name" value="DUF4735"/>
    <property type="match status" value="1"/>
</dbReference>
<dbReference type="PANTHER" id="PTHR33539">
    <property type="entry name" value="UPF0764 PROTEIN C16ORF89"/>
    <property type="match status" value="1"/>
</dbReference>
<dbReference type="Proteomes" id="UP000678393">
    <property type="component" value="Unassembled WGS sequence"/>
</dbReference>